<dbReference type="PIRSF" id="PIRSF003113">
    <property type="entry name" value="BolA"/>
    <property type="match status" value="1"/>
</dbReference>
<dbReference type="Proteomes" id="UP000001880">
    <property type="component" value="Chromosome"/>
</dbReference>
<protein>
    <submittedName>
        <fullName evidence="3">BolA family protein</fullName>
    </submittedName>
</protein>
<dbReference type="PANTHER" id="PTHR46229">
    <property type="entry name" value="BOLA TRANSCRIPTION REGULATOR"/>
    <property type="match status" value="1"/>
</dbReference>
<dbReference type="eggNOG" id="COG0271">
    <property type="taxonomic scope" value="Bacteria"/>
</dbReference>
<dbReference type="Pfam" id="PF01722">
    <property type="entry name" value="BolA"/>
    <property type="match status" value="1"/>
</dbReference>
<accession>D0LVG0</accession>
<keyword evidence="4" id="KW-1185">Reference proteome</keyword>
<dbReference type="HOGENOM" id="CLU_109462_4_1_7"/>
<evidence type="ECO:0000256" key="1">
    <source>
        <dbReference type="ARBA" id="ARBA00005578"/>
    </source>
</evidence>
<dbReference type="KEGG" id="hoh:Hoch_5033"/>
<dbReference type="AlphaFoldDB" id="D0LVG0"/>
<dbReference type="SUPFAM" id="SSF82657">
    <property type="entry name" value="BolA-like"/>
    <property type="match status" value="1"/>
</dbReference>
<sequence>MSVHLTTFQGSVSDAIRQAIQEKLEDADIEVDGGGGHFRISVRSAAFEGKNTLQRHRLVLGAIAPLMKGDSAPVHAVDSLETIPK</sequence>
<dbReference type="RefSeq" id="WP_012830113.1">
    <property type="nucleotide sequence ID" value="NC_013440.1"/>
</dbReference>
<dbReference type="EMBL" id="CP001804">
    <property type="protein sequence ID" value="ACY17521.1"/>
    <property type="molecule type" value="Genomic_DNA"/>
</dbReference>
<gene>
    <name evidence="3" type="ordered locus">Hoch_5033</name>
</gene>
<reference evidence="3 4" key="1">
    <citation type="journal article" date="2010" name="Stand. Genomic Sci.">
        <title>Complete genome sequence of Haliangium ochraceum type strain (SMP-2).</title>
        <authorList>
            <consortium name="US DOE Joint Genome Institute (JGI-PGF)"/>
            <person name="Ivanova N."/>
            <person name="Daum C."/>
            <person name="Lang E."/>
            <person name="Abt B."/>
            <person name="Kopitz M."/>
            <person name="Saunders E."/>
            <person name="Lapidus A."/>
            <person name="Lucas S."/>
            <person name="Glavina Del Rio T."/>
            <person name="Nolan M."/>
            <person name="Tice H."/>
            <person name="Copeland A."/>
            <person name="Cheng J.F."/>
            <person name="Chen F."/>
            <person name="Bruce D."/>
            <person name="Goodwin L."/>
            <person name="Pitluck S."/>
            <person name="Mavromatis K."/>
            <person name="Pati A."/>
            <person name="Mikhailova N."/>
            <person name="Chen A."/>
            <person name="Palaniappan K."/>
            <person name="Land M."/>
            <person name="Hauser L."/>
            <person name="Chang Y.J."/>
            <person name="Jeffries C.D."/>
            <person name="Detter J.C."/>
            <person name="Brettin T."/>
            <person name="Rohde M."/>
            <person name="Goker M."/>
            <person name="Bristow J."/>
            <person name="Markowitz V."/>
            <person name="Eisen J.A."/>
            <person name="Hugenholtz P."/>
            <person name="Kyrpides N.C."/>
            <person name="Klenk H.P."/>
        </authorList>
    </citation>
    <scope>NUCLEOTIDE SEQUENCE [LARGE SCALE GENOMIC DNA]</scope>
    <source>
        <strain evidence="4">DSM 14365 / CIP 107738 / JCM 11303 / AJ 13395 / SMP-2</strain>
    </source>
</reference>
<comment type="similarity">
    <text evidence="1 2">Belongs to the BolA/IbaG family.</text>
</comment>
<dbReference type="PANTHER" id="PTHR46229:SF2">
    <property type="entry name" value="BOLA-LIKE PROTEIN 1"/>
    <property type="match status" value="1"/>
</dbReference>
<evidence type="ECO:0000313" key="4">
    <source>
        <dbReference type="Proteomes" id="UP000001880"/>
    </source>
</evidence>
<evidence type="ECO:0000256" key="2">
    <source>
        <dbReference type="RuleBase" id="RU003860"/>
    </source>
</evidence>
<dbReference type="InterPro" id="IPR050961">
    <property type="entry name" value="BolA/IbaG_stress_morph_reg"/>
</dbReference>
<dbReference type="InterPro" id="IPR002634">
    <property type="entry name" value="BolA"/>
</dbReference>
<dbReference type="Gene3D" id="3.30.300.90">
    <property type="entry name" value="BolA-like"/>
    <property type="match status" value="1"/>
</dbReference>
<name>D0LVG0_HALO1</name>
<dbReference type="InterPro" id="IPR036065">
    <property type="entry name" value="BolA-like_sf"/>
</dbReference>
<proteinExistence type="inferred from homology"/>
<organism evidence="3 4">
    <name type="scientific">Haliangium ochraceum (strain DSM 14365 / JCM 11303 / SMP-2)</name>
    <dbReference type="NCBI Taxonomy" id="502025"/>
    <lineage>
        <taxon>Bacteria</taxon>
        <taxon>Pseudomonadati</taxon>
        <taxon>Myxococcota</taxon>
        <taxon>Polyangia</taxon>
        <taxon>Haliangiales</taxon>
        <taxon>Kofleriaceae</taxon>
        <taxon>Haliangium</taxon>
    </lineage>
</organism>
<evidence type="ECO:0000313" key="3">
    <source>
        <dbReference type="EMBL" id="ACY17521.1"/>
    </source>
</evidence>
<dbReference type="STRING" id="502025.Hoch_5033"/>
<dbReference type="OrthoDB" id="9796738at2"/>